<evidence type="ECO:0000313" key="2">
    <source>
        <dbReference type="EMBL" id="GFN88505.1"/>
    </source>
</evidence>
<sequence>MKHLYNFNPKISTLCSHLSCLDSCREARREILNRFAPLAMDAEDTISSIWGDSSTPSSPRASASPMECPPSPSKSQSPSKSRHPRPAEKPQGPPPSPSPPYPFTPEVHVTEWVKPTKNIKGVAGQPKVWNIRGFGSNFEELKLLNRLQAAVVALQECRLGEGQLPPRGYKK</sequence>
<keyword evidence="3" id="KW-1185">Reference proteome</keyword>
<evidence type="ECO:0000256" key="1">
    <source>
        <dbReference type="SAM" id="MobiDB-lite"/>
    </source>
</evidence>
<organism evidence="2 3">
    <name type="scientific">Plakobranchus ocellatus</name>
    <dbReference type="NCBI Taxonomy" id="259542"/>
    <lineage>
        <taxon>Eukaryota</taxon>
        <taxon>Metazoa</taxon>
        <taxon>Spiralia</taxon>
        <taxon>Lophotrochozoa</taxon>
        <taxon>Mollusca</taxon>
        <taxon>Gastropoda</taxon>
        <taxon>Heterobranchia</taxon>
        <taxon>Euthyneura</taxon>
        <taxon>Panpulmonata</taxon>
        <taxon>Sacoglossa</taxon>
        <taxon>Placobranchoidea</taxon>
        <taxon>Plakobranchidae</taxon>
        <taxon>Plakobranchus</taxon>
    </lineage>
</organism>
<feature type="compositionally biased region" description="Low complexity" evidence="1">
    <location>
        <begin position="53"/>
        <end position="65"/>
    </location>
</feature>
<proteinExistence type="predicted"/>
<gene>
    <name evidence="2" type="ORF">PoB_001501100</name>
</gene>
<dbReference type="EMBL" id="BLXT01001848">
    <property type="protein sequence ID" value="GFN88505.1"/>
    <property type="molecule type" value="Genomic_DNA"/>
</dbReference>
<protein>
    <submittedName>
        <fullName evidence="2">Uncharacterized protein</fullName>
    </submittedName>
</protein>
<evidence type="ECO:0000313" key="3">
    <source>
        <dbReference type="Proteomes" id="UP000735302"/>
    </source>
</evidence>
<name>A0AAV3YMN6_9GAST</name>
<dbReference type="Proteomes" id="UP000735302">
    <property type="component" value="Unassembled WGS sequence"/>
</dbReference>
<comment type="caution">
    <text evidence="2">The sequence shown here is derived from an EMBL/GenBank/DDBJ whole genome shotgun (WGS) entry which is preliminary data.</text>
</comment>
<reference evidence="2 3" key="1">
    <citation type="journal article" date="2021" name="Elife">
        <title>Chloroplast acquisition without the gene transfer in kleptoplastic sea slugs, Plakobranchus ocellatus.</title>
        <authorList>
            <person name="Maeda T."/>
            <person name="Takahashi S."/>
            <person name="Yoshida T."/>
            <person name="Shimamura S."/>
            <person name="Takaki Y."/>
            <person name="Nagai Y."/>
            <person name="Toyoda A."/>
            <person name="Suzuki Y."/>
            <person name="Arimoto A."/>
            <person name="Ishii H."/>
            <person name="Satoh N."/>
            <person name="Nishiyama T."/>
            <person name="Hasebe M."/>
            <person name="Maruyama T."/>
            <person name="Minagawa J."/>
            <person name="Obokata J."/>
            <person name="Shigenobu S."/>
        </authorList>
    </citation>
    <scope>NUCLEOTIDE SEQUENCE [LARGE SCALE GENOMIC DNA]</scope>
</reference>
<accession>A0AAV3YMN6</accession>
<feature type="region of interest" description="Disordered" evidence="1">
    <location>
        <begin position="49"/>
        <end position="107"/>
    </location>
</feature>
<feature type="compositionally biased region" description="Pro residues" evidence="1">
    <location>
        <begin position="91"/>
        <end position="103"/>
    </location>
</feature>
<dbReference type="AlphaFoldDB" id="A0AAV3YMN6"/>